<keyword evidence="7 12" id="KW-0472">Membrane</keyword>
<keyword evidence="9" id="KW-0325">Glycoprotein</keyword>
<dbReference type="GeneID" id="103127638"/>
<organism evidence="14 15">
    <name type="scientific">Erinaceus europaeus</name>
    <name type="common">Western European hedgehog</name>
    <dbReference type="NCBI Taxonomy" id="9365"/>
    <lineage>
        <taxon>Eukaryota</taxon>
        <taxon>Metazoa</taxon>
        <taxon>Chordata</taxon>
        <taxon>Craniata</taxon>
        <taxon>Vertebrata</taxon>
        <taxon>Euteleostomi</taxon>
        <taxon>Mammalia</taxon>
        <taxon>Eutheria</taxon>
        <taxon>Laurasiatheria</taxon>
        <taxon>Eulipotyphla</taxon>
        <taxon>Erinaceidae</taxon>
        <taxon>Erinaceinae</taxon>
        <taxon>Erinaceus</taxon>
    </lineage>
</organism>
<dbReference type="Pfam" id="PF13895">
    <property type="entry name" value="Ig_2"/>
    <property type="match status" value="1"/>
</dbReference>
<dbReference type="InterPro" id="IPR050412">
    <property type="entry name" value="Ig-like_Receptors_ImmuneReg"/>
</dbReference>
<feature type="region of interest" description="Disordered" evidence="11">
    <location>
        <begin position="143"/>
        <end position="170"/>
    </location>
</feature>
<dbReference type="Proteomes" id="UP001652624">
    <property type="component" value="Chromosome 2"/>
</dbReference>
<evidence type="ECO:0000256" key="6">
    <source>
        <dbReference type="ARBA" id="ARBA00022989"/>
    </source>
</evidence>
<dbReference type="InterPro" id="IPR036179">
    <property type="entry name" value="Ig-like_dom_sf"/>
</dbReference>
<evidence type="ECO:0000313" key="15">
    <source>
        <dbReference type="RefSeq" id="XP_060042493.1"/>
    </source>
</evidence>
<keyword evidence="10" id="KW-0393">Immunoglobulin domain</keyword>
<evidence type="ECO:0000256" key="10">
    <source>
        <dbReference type="ARBA" id="ARBA00023319"/>
    </source>
</evidence>
<evidence type="ECO:0000313" key="14">
    <source>
        <dbReference type="Proteomes" id="UP001652624"/>
    </source>
</evidence>
<dbReference type="PROSITE" id="PS50835">
    <property type="entry name" value="IG_LIKE"/>
    <property type="match status" value="1"/>
</dbReference>
<dbReference type="InterPro" id="IPR013151">
    <property type="entry name" value="Immunoglobulin_dom"/>
</dbReference>
<evidence type="ECO:0000256" key="11">
    <source>
        <dbReference type="SAM" id="MobiDB-lite"/>
    </source>
</evidence>
<dbReference type="SMART" id="SM00409">
    <property type="entry name" value="IG"/>
    <property type="match status" value="4"/>
</dbReference>
<keyword evidence="5" id="KW-0677">Repeat</keyword>
<evidence type="ECO:0000256" key="3">
    <source>
        <dbReference type="ARBA" id="ARBA00022692"/>
    </source>
</evidence>
<comment type="subcellular location">
    <subcellularLocation>
        <location evidence="1">Cell membrane</location>
        <topology evidence="1">Single-pass membrane protein</topology>
    </subcellularLocation>
</comment>
<evidence type="ECO:0000256" key="7">
    <source>
        <dbReference type="ARBA" id="ARBA00023136"/>
    </source>
</evidence>
<evidence type="ECO:0000259" key="13">
    <source>
        <dbReference type="PROSITE" id="PS50835"/>
    </source>
</evidence>
<dbReference type="InterPro" id="IPR003599">
    <property type="entry name" value="Ig_sub"/>
</dbReference>
<protein>
    <submittedName>
        <fullName evidence="15">Leukocyte immunoglobulin-like receptor subfamily A member 6</fullName>
    </submittedName>
</protein>
<name>A0ABM3X0Z6_ERIEU</name>
<dbReference type="InterPro" id="IPR013783">
    <property type="entry name" value="Ig-like_fold"/>
</dbReference>
<evidence type="ECO:0000256" key="8">
    <source>
        <dbReference type="ARBA" id="ARBA00023157"/>
    </source>
</evidence>
<keyword evidence="14" id="KW-1185">Reference proteome</keyword>
<keyword evidence="4" id="KW-0732">Signal</keyword>
<accession>A0ABM3X0Z6</accession>
<reference evidence="14" key="1">
    <citation type="submission" date="2025-05" db="UniProtKB">
        <authorList>
            <consortium name="RefSeq"/>
        </authorList>
    </citation>
    <scope>NUCLEOTIDE SEQUENCE [LARGE SCALE GENOMIC DNA]</scope>
</reference>
<feature type="region of interest" description="Disordered" evidence="11">
    <location>
        <begin position="256"/>
        <end position="315"/>
    </location>
</feature>
<dbReference type="Gene3D" id="2.60.40.10">
    <property type="entry name" value="Immunoglobulins"/>
    <property type="match status" value="4"/>
</dbReference>
<feature type="region of interest" description="Disordered" evidence="11">
    <location>
        <begin position="590"/>
        <end position="633"/>
    </location>
</feature>
<keyword evidence="2" id="KW-1003">Cell membrane</keyword>
<feature type="compositionally biased region" description="Basic and acidic residues" evidence="11">
    <location>
        <begin position="143"/>
        <end position="153"/>
    </location>
</feature>
<dbReference type="Pfam" id="PF00047">
    <property type="entry name" value="ig"/>
    <property type="match status" value="1"/>
</dbReference>
<feature type="transmembrane region" description="Helical" evidence="12">
    <location>
        <begin position="564"/>
        <end position="585"/>
    </location>
</feature>
<feature type="domain" description="Ig-like" evidence="13">
    <location>
        <begin position="38"/>
        <end position="110"/>
    </location>
</feature>
<dbReference type="InterPro" id="IPR007110">
    <property type="entry name" value="Ig-like_dom"/>
</dbReference>
<evidence type="ECO:0000256" key="9">
    <source>
        <dbReference type="ARBA" id="ARBA00023180"/>
    </source>
</evidence>
<feature type="transmembrane region" description="Helical" evidence="12">
    <location>
        <begin position="174"/>
        <end position="194"/>
    </location>
</feature>
<feature type="region of interest" description="Disordered" evidence="11">
    <location>
        <begin position="205"/>
        <end position="242"/>
    </location>
</feature>
<evidence type="ECO:0000256" key="2">
    <source>
        <dbReference type="ARBA" id="ARBA00022475"/>
    </source>
</evidence>
<dbReference type="PANTHER" id="PTHR11738:SF179">
    <property type="entry name" value="LEUKOCYTE IMMUNOGLOBULIN-LIKE RECEPTOR SUBFAMILY A MEMBER 5"/>
    <property type="match status" value="1"/>
</dbReference>
<reference evidence="15" key="2">
    <citation type="submission" date="2025-08" db="UniProtKB">
        <authorList>
            <consortium name="RefSeq"/>
        </authorList>
    </citation>
    <scope>IDENTIFICATION</scope>
</reference>
<dbReference type="PANTHER" id="PTHR11738">
    <property type="entry name" value="MHC CLASS I NK CELL RECEPTOR"/>
    <property type="match status" value="1"/>
</dbReference>
<dbReference type="RefSeq" id="XP_060042493.1">
    <property type="nucleotide sequence ID" value="XM_060186510.1"/>
</dbReference>
<proteinExistence type="predicted"/>
<sequence>MADQQAGIYRCLYLISSDWSQLSDPLELVVVSGSYSKPSLSALPSPVVTPGGTMTLQCASGQRFERMGLTQQGEDTSPWTLDTQPHPSGQVQALFHVGPVTPSHRGTFRCHGYYRSRPQVWSPPSEPLELLVSAPVTVTVTVHREGETGRPGDEDGPSVKDGTGHQGPPIPHPALIGVPVALVLLLSLFLCLLLRGWCQRKLSKAESDPRPEDGAQLDPQVSPCSHQNKDPPVPNLKAAASTAPQDVTYAQLTLRQWTAPPSSRSDVPPKEPSLGGRGAQDGELCRETGPEGQEGPGCSQREEESAAQTEKSMRHSDLGAEYADLSLQAASLSPLTTGTLPKPTLWAEPGPVVPWRSPVTLWCQGTLGAQEFHLHKEQSPAPWDRQIPLESGDKAKFPITYMAEQQAGIYRCLYLISSDWSELSDPLELVVVSGFYSKPSLSALPSPVVTTGGTVTLQCASEQRFDRMVLTQQGEDTSPWTLDTQPHPGQVQALFHVGPMSPSHRWAFRCHGYYRSRPQVWSPPSEPLELLVSGAAESPSPIQNKPSSENVAAPQPQDHRVENLIRMGVAALVLLALWVLLWEAWHSQRSTQGAATSRRDPRGAQVPSSVENPRTHDPFRTSVPTPSLSAHPSPVVEAGVKLTLSCSSETASGTFHLLKEGGADPPLHVEQRPSPGRPQVLFHMGPLNTSHGGTYRCYGSSSSYPQQWSEPSDPLHLEVFQAPYLVAHTGQLVLFGDGLTLQCCSWAGFDTFALATVMSLRVPVAGWAAQP</sequence>
<keyword evidence="3 12" id="KW-0812">Transmembrane</keyword>
<gene>
    <name evidence="15" type="primary">LOC103127638</name>
</gene>
<feature type="compositionally biased region" description="Polar residues" evidence="11">
    <location>
        <begin position="256"/>
        <end position="265"/>
    </location>
</feature>
<keyword evidence="8" id="KW-1015">Disulfide bond</keyword>
<evidence type="ECO:0000256" key="4">
    <source>
        <dbReference type="ARBA" id="ARBA00022729"/>
    </source>
</evidence>
<evidence type="ECO:0000256" key="12">
    <source>
        <dbReference type="SAM" id="Phobius"/>
    </source>
</evidence>
<evidence type="ECO:0000256" key="1">
    <source>
        <dbReference type="ARBA" id="ARBA00004162"/>
    </source>
</evidence>
<evidence type="ECO:0000256" key="5">
    <source>
        <dbReference type="ARBA" id="ARBA00022737"/>
    </source>
</evidence>
<dbReference type="SUPFAM" id="SSF48726">
    <property type="entry name" value="Immunoglobulin"/>
    <property type="match status" value="4"/>
</dbReference>
<keyword evidence="6 12" id="KW-1133">Transmembrane helix</keyword>